<dbReference type="GO" id="GO:0042147">
    <property type="term" value="P:retrograde transport, endosome to Golgi"/>
    <property type="evidence" value="ECO:0007669"/>
    <property type="project" value="InterPro"/>
</dbReference>
<feature type="compositionally biased region" description="Polar residues" evidence="1">
    <location>
        <begin position="157"/>
        <end position="169"/>
    </location>
</feature>
<dbReference type="GO" id="GO:0000149">
    <property type="term" value="F:SNARE binding"/>
    <property type="evidence" value="ECO:0007669"/>
    <property type="project" value="TreeGrafter"/>
</dbReference>
<dbReference type="GO" id="GO:0032456">
    <property type="term" value="P:endocytic recycling"/>
    <property type="evidence" value="ECO:0007669"/>
    <property type="project" value="InterPro"/>
</dbReference>
<organism evidence="3 4">
    <name type="scientific">Symbiochloris irregularis</name>
    <dbReference type="NCBI Taxonomy" id="706552"/>
    <lineage>
        <taxon>Eukaryota</taxon>
        <taxon>Viridiplantae</taxon>
        <taxon>Chlorophyta</taxon>
        <taxon>core chlorophytes</taxon>
        <taxon>Trebouxiophyceae</taxon>
        <taxon>Trebouxiales</taxon>
        <taxon>Trebouxiaceae</taxon>
        <taxon>Symbiochloris</taxon>
    </lineage>
</organism>
<feature type="region of interest" description="Disordered" evidence="1">
    <location>
        <begin position="157"/>
        <end position="185"/>
    </location>
</feature>
<feature type="domain" description="Syndetin C-terminal" evidence="2">
    <location>
        <begin position="194"/>
        <end position="434"/>
    </location>
</feature>
<gene>
    <name evidence="3" type="ORF">WJX73_000894</name>
</gene>
<evidence type="ECO:0000256" key="1">
    <source>
        <dbReference type="SAM" id="MobiDB-lite"/>
    </source>
</evidence>
<sequence length="442" mass="47674">MTQQQQQQGKDSNEQSALKSQQSTAAVNLSSTSNQGASGKSRGLALSAVRVLRWLREYGELFRALYPAPAVLSGVFELFELLLASTFTAFSDVPLSTLLDNTAPPAGAGEISHRLQGTLVRVCNQSLLRFRGQLMSQKPAAVAAGTGSNALMQQLRKTSMGQNPSQNPSPEVAADRAFSGDIGRPAPLQGGPLQGLLERATAAESLCAIAAELRAARGAMLSHVPLSEHPVVEAFFSRTVEASVDVSECILRAGVRMNLPLAPVIQKIAGEDYSSEDPPEQASEWVDDLCTRLAAFKDRLAQGASLPDATVVQVWRHAVASVGETMLEGFARVKCRCSAIGRNTMSVDLQEAMHTLKSIVPQQHADLHVALDSTMRHVDTYIKAFFLPTAEELHRWTQAHPQYRPAQHMALATAIADFQGMRKKDRANFIAAMEALLANGPE</sequence>
<feature type="compositionally biased region" description="Polar residues" evidence="1">
    <location>
        <begin position="1"/>
        <end position="38"/>
    </location>
</feature>
<dbReference type="Proteomes" id="UP001465755">
    <property type="component" value="Unassembled WGS sequence"/>
</dbReference>
<reference evidence="3 4" key="1">
    <citation type="journal article" date="2024" name="Nat. Commun.">
        <title>Phylogenomics reveals the evolutionary origins of lichenization in chlorophyte algae.</title>
        <authorList>
            <person name="Puginier C."/>
            <person name="Libourel C."/>
            <person name="Otte J."/>
            <person name="Skaloud P."/>
            <person name="Haon M."/>
            <person name="Grisel S."/>
            <person name="Petersen M."/>
            <person name="Berrin J.G."/>
            <person name="Delaux P.M."/>
            <person name="Dal Grande F."/>
            <person name="Keller J."/>
        </authorList>
    </citation>
    <scope>NUCLEOTIDE SEQUENCE [LARGE SCALE GENOMIC DNA]</scope>
    <source>
        <strain evidence="3 4">SAG 2036</strain>
    </source>
</reference>
<dbReference type="GO" id="GO:1990745">
    <property type="term" value="C:EARP complex"/>
    <property type="evidence" value="ECO:0007669"/>
    <property type="project" value="InterPro"/>
</dbReference>
<dbReference type="EMBL" id="JALJOQ010000104">
    <property type="protein sequence ID" value="KAK9797776.1"/>
    <property type="molecule type" value="Genomic_DNA"/>
</dbReference>
<dbReference type="PANTHER" id="PTHR13258">
    <property type="entry name" value="SYNDETIN"/>
    <property type="match status" value="1"/>
</dbReference>
<comment type="caution">
    <text evidence="3">The sequence shown here is derived from an EMBL/GenBank/DDBJ whole genome shotgun (WGS) entry which is preliminary data.</text>
</comment>
<dbReference type="InterPro" id="IPR040047">
    <property type="entry name" value="VPS50"/>
</dbReference>
<name>A0AAW1NWS6_9CHLO</name>
<evidence type="ECO:0000313" key="3">
    <source>
        <dbReference type="EMBL" id="KAK9797776.1"/>
    </source>
</evidence>
<dbReference type="Pfam" id="PF10474">
    <property type="entry name" value="Syndetin_C"/>
    <property type="match status" value="1"/>
</dbReference>
<feature type="region of interest" description="Disordered" evidence="1">
    <location>
        <begin position="1"/>
        <end position="40"/>
    </location>
</feature>
<dbReference type="GO" id="GO:0005829">
    <property type="term" value="C:cytosol"/>
    <property type="evidence" value="ECO:0007669"/>
    <property type="project" value="GOC"/>
</dbReference>
<proteinExistence type="predicted"/>
<dbReference type="InterPro" id="IPR019514">
    <property type="entry name" value="Syndetin_C"/>
</dbReference>
<evidence type="ECO:0000313" key="4">
    <source>
        <dbReference type="Proteomes" id="UP001465755"/>
    </source>
</evidence>
<dbReference type="PANTHER" id="PTHR13258:SF0">
    <property type="entry name" value="SYNDETIN"/>
    <property type="match status" value="1"/>
</dbReference>
<protein>
    <recommendedName>
        <fullName evidence="2">Syndetin C-terminal domain-containing protein</fullName>
    </recommendedName>
</protein>
<accession>A0AAW1NWS6</accession>
<keyword evidence="4" id="KW-1185">Reference proteome</keyword>
<evidence type="ECO:0000259" key="2">
    <source>
        <dbReference type="Pfam" id="PF10474"/>
    </source>
</evidence>
<dbReference type="AlphaFoldDB" id="A0AAW1NWS6"/>